<protein>
    <submittedName>
        <fullName evidence="1">Uncharacterized protein</fullName>
    </submittedName>
</protein>
<sequence>MTYSGGRSWNHADPDLVMVIPDGGWPGERRWIAELVVSPEETEPGGALYWRDGRIAAKHPSDVRLAKMCQMARVLDTRVQGDDGEDYDA</sequence>
<proteinExistence type="predicted"/>
<dbReference type="EMBL" id="CP051006">
    <property type="protein sequence ID" value="QNT98044.1"/>
    <property type="molecule type" value="Genomic_DNA"/>
</dbReference>
<reference evidence="1 2" key="1">
    <citation type="submission" date="2020-04" db="EMBL/GenBank/DDBJ databases">
        <title>Characterization and engineering of Streptomyces griseofuscus DSM40191 as a potential heterologous host for expression of BGCs.</title>
        <authorList>
            <person name="Gren T."/>
            <person name="Whitford C.M."/>
            <person name="Mohite O.S."/>
            <person name="Joergensen T.S."/>
            <person name="Nielsen J.B."/>
            <person name="Lee S.Y."/>
            <person name="Weber T."/>
        </authorList>
    </citation>
    <scope>NUCLEOTIDE SEQUENCE [LARGE SCALE GENOMIC DNA]</scope>
    <source>
        <strain evidence="1 2">DSM 40191</strain>
    </source>
</reference>
<dbReference type="Proteomes" id="UP000516422">
    <property type="component" value="Chromosome"/>
</dbReference>
<dbReference type="KEGG" id="sgf:HEP81_07814"/>
<organism evidence="1 2">
    <name type="scientific">Streptomyces griseofuscus</name>
    <dbReference type="NCBI Taxonomy" id="146922"/>
    <lineage>
        <taxon>Bacteria</taxon>
        <taxon>Bacillati</taxon>
        <taxon>Actinomycetota</taxon>
        <taxon>Actinomycetes</taxon>
        <taxon>Kitasatosporales</taxon>
        <taxon>Streptomycetaceae</taxon>
        <taxon>Streptomyces</taxon>
    </lineage>
</organism>
<gene>
    <name evidence="1" type="ORF">HEP81_07814</name>
</gene>
<name>A0A7H1QCL4_9ACTN</name>
<dbReference type="GeneID" id="91467303"/>
<dbReference type="RefSeq" id="WP_157854666.1">
    <property type="nucleotide sequence ID" value="NZ_CP051006.1"/>
</dbReference>
<evidence type="ECO:0000313" key="1">
    <source>
        <dbReference type="EMBL" id="QNT98044.1"/>
    </source>
</evidence>
<accession>A0A7H1QCL4</accession>
<evidence type="ECO:0000313" key="2">
    <source>
        <dbReference type="Proteomes" id="UP000516422"/>
    </source>
</evidence>
<dbReference type="AlphaFoldDB" id="A0A7H1QCL4"/>